<dbReference type="InterPro" id="IPR036047">
    <property type="entry name" value="F-box-like_dom_sf"/>
</dbReference>
<dbReference type="Gene3D" id="1.20.1280.50">
    <property type="match status" value="1"/>
</dbReference>
<feature type="domain" description="F-box" evidence="1">
    <location>
        <begin position="19"/>
        <end position="65"/>
    </location>
</feature>
<dbReference type="SUPFAM" id="SSF51197">
    <property type="entry name" value="Clavaminate synthase-like"/>
    <property type="match status" value="1"/>
</dbReference>
<evidence type="ECO:0000259" key="1">
    <source>
        <dbReference type="PROSITE" id="PS50181"/>
    </source>
</evidence>
<dbReference type="InterPro" id="IPR050910">
    <property type="entry name" value="JMJD6_ArgDemeth/LysHydrox"/>
</dbReference>
<dbReference type="GO" id="GO:0005737">
    <property type="term" value="C:cytoplasm"/>
    <property type="evidence" value="ECO:0007669"/>
    <property type="project" value="TreeGrafter"/>
</dbReference>
<comment type="caution">
    <text evidence="2">The sequence shown here is derived from an EMBL/GenBank/DDBJ whole genome shotgun (WGS) entry which is preliminary data.</text>
</comment>
<proteinExistence type="predicted"/>
<dbReference type="PANTHER" id="PTHR12480:SF35">
    <property type="entry name" value="TRANSCRIPTION FACTOR JUMONJI, JMJC DOMAIN-CONTAINING PROTEIN"/>
    <property type="match status" value="1"/>
</dbReference>
<evidence type="ECO:0000313" key="2">
    <source>
        <dbReference type="EMBL" id="MQL99139.1"/>
    </source>
</evidence>
<sequence>MENQQEEYQQRRDRRPEALGDLRLLPDELLCAIIDRLAPGDVGRLACVSSVMYILCNEEPLWMNLCLRFAGPLEYKNSWKKTTLYRQSLSTAVSETHEKPLTFDGFNSLYLYRRWYRRFTTLDAFFMDKGDLERKQDISLEEFCANYDGQKPVLLTDLANTWPARHSWTIDQLVKKYGETAFRISQKSSKKISMKFKDYVSYMSHQHDEDPLYVFDDKWSEEMEVIFI</sequence>
<dbReference type="InterPro" id="IPR001810">
    <property type="entry name" value="F-box_dom"/>
</dbReference>
<dbReference type="SUPFAM" id="SSF81383">
    <property type="entry name" value="F-box domain"/>
    <property type="match status" value="1"/>
</dbReference>
<dbReference type="Proteomes" id="UP000652761">
    <property type="component" value="Unassembled WGS sequence"/>
</dbReference>
<dbReference type="PANTHER" id="PTHR12480">
    <property type="entry name" value="ARGININE DEMETHYLASE AND LYSYL-HYDROXYLASE JMJD"/>
    <property type="match status" value="1"/>
</dbReference>
<evidence type="ECO:0000313" key="3">
    <source>
        <dbReference type="Proteomes" id="UP000652761"/>
    </source>
</evidence>
<name>A0A843W7N5_COLES</name>
<gene>
    <name evidence="2" type="ORF">Taro_031856</name>
</gene>
<keyword evidence="3" id="KW-1185">Reference proteome</keyword>
<dbReference type="Pfam" id="PF12937">
    <property type="entry name" value="F-box-like"/>
    <property type="match status" value="1"/>
</dbReference>
<organism evidence="2 3">
    <name type="scientific">Colocasia esculenta</name>
    <name type="common">Wild taro</name>
    <name type="synonym">Arum esculentum</name>
    <dbReference type="NCBI Taxonomy" id="4460"/>
    <lineage>
        <taxon>Eukaryota</taxon>
        <taxon>Viridiplantae</taxon>
        <taxon>Streptophyta</taxon>
        <taxon>Embryophyta</taxon>
        <taxon>Tracheophyta</taxon>
        <taxon>Spermatophyta</taxon>
        <taxon>Magnoliopsida</taxon>
        <taxon>Liliopsida</taxon>
        <taxon>Araceae</taxon>
        <taxon>Aroideae</taxon>
        <taxon>Colocasieae</taxon>
        <taxon>Colocasia</taxon>
    </lineage>
</organism>
<dbReference type="OrthoDB" id="424465at2759"/>
<dbReference type="PROSITE" id="PS50181">
    <property type="entry name" value="FBOX"/>
    <property type="match status" value="1"/>
</dbReference>
<dbReference type="Gene3D" id="2.60.120.650">
    <property type="entry name" value="Cupin"/>
    <property type="match status" value="1"/>
</dbReference>
<dbReference type="AlphaFoldDB" id="A0A843W7N5"/>
<dbReference type="EMBL" id="NMUH01002303">
    <property type="protein sequence ID" value="MQL99139.1"/>
    <property type="molecule type" value="Genomic_DNA"/>
</dbReference>
<protein>
    <recommendedName>
        <fullName evidence="1">F-box domain-containing protein</fullName>
    </recommendedName>
</protein>
<accession>A0A843W7N5</accession>
<reference evidence="2" key="1">
    <citation type="submission" date="2017-07" db="EMBL/GenBank/DDBJ databases">
        <title>Taro Niue Genome Assembly and Annotation.</title>
        <authorList>
            <person name="Atibalentja N."/>
            <person name="Keating K."/>
            <person name="Fields C.J."/>
        </authorList>
    </citation>
    <scope>NUCLEOTIDE SEQUENCE</scope>
    <source>
        <strain evidence="2">Niue_2</strain>
        <tissue evidence="2">Leaf</tissue>
    </source>
</reference>